<name>A0A6J5LHG8_9CAUD</name>
<proteinExistence type="predicted"/>
<gene>
    <name evidence="2" type="ORF">UFOVP254_28</name>
    <name evidence="1" type="ORF">UFOVP76_25</name>
</gene>
<accession>A0A6J5LHG8</accession>
<protein>
    <recommendedName>
        <fullName evidence="3">DUF4157 domain-containing protein</fullName>
    </recommendedName>
</protein>
<dbReference type="EMBL" id="LR796269">
    <property type="protein sequence ID" value="CAB4133002.1"/>
    <property type="molecule type" value="Genomic_DNA"/>
</dbReference>
<organism evidence="2">
    <name type="scientific">uncultured Caudovirales phage</name>
    <dbReference type="NCBI Taxonomy" id="2100421"/>
    <lineage>
        <taxon>Viruses</taxon>
        <taxon>Duplodnaviria</taxon>
        <taxon>Heunggongvirae</taxon>
        <taxon>Uroviricota</taxon>
        <taxon>Caudoviricetes</taxon>
        <taxon>Peduoviridae</taxon>
        <taxon>Maltschvirus</taxon>
        <taxon>Maltschvirus maltsch</taxon>
    </lineage>
</organism>
<dbReference type="EMBL" id="LR796204">
    <property type="protein sequence ID" value="CAB4126891.1"/>
    <property type="molecule type" value="Genomic_DNA"/>
</dbReference>
<sequence>MNPLAQLLLRLFHRDGITLPPWGIYWRSGFTPDERIVRHEGVHWAQYERMGAVRFYLTYLWYQMRYGYKNNPMEIEARGAE</sequence>
<evidence type="ECO:0000313" key="2">
    <source>
        <dbReference type="EMBL" id="CAB4133002.1"/>
    </source>
</evidence>
<reference evidence="2" key="1">
    <citation type="submission" date="2020-04" db="EMBL/GenBank/DDBJ databases">
        <authorList>
            <person name="Chiriac C."/>
            <person name="Salcher M."/>
            <person name="Ghai R."/>
            <person name="Kavagutti S V."/>
        </authorList>
    </citation>
    <scope>NUCLEOTIDE SEQUENCE</scope>
</reference>
<evidence type="ECO:0000313" key="1">
    <source>
        <dbReference type="EMBL" id="CAB4126891.1"/>
    </source>
</evidence>
<evidence type="ECO:0008006" key="3">
    <source>
        <dbReference type="Google" id="ProtNLM"/>
    </source>
</evidence>